<dbReference type="PROSITE" id="PS51257">
    <property type="entry name" value="PROKAR_LIPOPROTEIN"/>
    <property type="match status" value="1"/>
</dbReference>
<dbReference type="AlphaFoldDB" id="A0AB74UDC1"/>
<sequence length="179" mass="19511">MTLTQWRPWLLPFLIMLGLTGCDSFSTSSFKMPDIFGGQSRDENVVKRQIAFPAEEYAKLEKHGTAAVQGRLSYTMPGGQTIVGANETISVAPATRYAAEAADVALSGRRIEPADPRARDYTHYAKTNADGYFVVRGIPAGVFYVAGSVLLPGGESRSPIIIKQVTLRDGKTREVELSR</sequence>
<dbReference type="SUPFAM" id="SSF117074">
    <property type="entry name" value="Hypothetical protein PA1324"/>
    <property type="match status" value="1"/>
</dbReference>
<protein>
    <submittedName>
        <fullName evidence="1">Carboxypeptidase regulatory-like domain-containing protein</fullName>
    </submittedName>
</protein>
<proteinExistence type="predicted"/>
<gene>
    <name evidence="1" type="ORF">ABV408_14195</name>
</gene>
<name>A0AB74UDC1_9GAMM</name>
<dbReference type="EMBL" id="CP159578">
    <property type="protein sequence ID" value="XCJ78576.1"/>
    <property type="molecule type" value="Genomic_DNA"/>
</dbReference>
<evidence type="ECO:0000313" key="1">
    <source>
        <dbReference type="EMBL" id="XCJ78576.1"/>
    </source>
</evidence>
<accession>A0AB74UDC1</accession>
<reference evidence="1" key="1">
    <citation type="submission" date="2024-06" db="EMBL/GenBank/DDBJ databases">
        <title>Complete genome of Salinicola endophyticus HNIBRBA4755.</title>
        <authorList>
            <person name="Shin S.Y."/>
            <person name="Kang H."/>
            <person name="Song J."/>
        </authorList>
    </citation>
    <scope>NUCLEOTIDE SEQUENCE</scope>
    <source>
        <strain evidence="1">HNIBRBA4755</strain>
    </source>
</reference>
<dbReference type="RefSeq" id="WP_353979556.1">
    <property type="nucleotide sequence ID" value="NZ_CP159578.1"/>
</dbReference>
<organism evidence="1">
    <name type="scientific">Salinicola endophyticus</name>
    <dbReference type="NCBI Taxonomy" id="1949083"/>
    <lineage>
        <taxon>Bacteria</taxon>
        <taxon>Pseudomonadati</taxon>
        <taxon>Pseudomonadota</taxon>
        <taxon>Gammaproteobacteria</taxon>
        <taxon>Oceanospirillales</taxon>
        <taxon>Halomonadaceae</taxon>
        <taxon>Salinicola</taxon>
    </lineage>
</organism>